<name>A0ABP4CY59_9ACTN</name>
<dbReference type="EMBL" id="BAAAIE010000041">
    <property type="protein sequence ID" value="GAA0987937.1"/>
    <property type="molecule type" value="Genomic_DNA"/>
</dbReference>
<dbReference type="PANTHER" id="PTHR30408:SF12">
    <property type="entry name" value="TYPE I RESTRICTION ENZYME MJAVIII SPECIFICITY SUBUNIT"/>
    <property type="match status" value="1"/>
</dbReference>
<evidence type="ECO:0000313" key="6">
    <source>
        <dbReference type="Proteomes" id="UP001500033"/>
    </source>
</evidence>
<dbReference type="PANTHER" id="PTHR30408">
    <property type="entry name" value="TYPE-1 RESTRICTION ENZYME ECOKI SPECIFICITY PROTEIN"/>
    <property type="match status" value="1"/>
</dbReference>
<gene>
    <name evidence="5" type="ORF">GCM10009576_058730</name>
</gene>
<dbReference type="Gene3D" id="3.90.220.20">
    <property type="entry name" value="DNA methylase specificity domains"/>
    <property type="match status" value="2"/>
</dbReference>
<keyword evidence="6" id="KW-1185">Reference proteome</keyword>
<comment type="caution">
    <text evidence="5">The sequence shown here is derived from an EMBL/GenBank/DDBJ whole genome shotgun (WGS) entry which is preliminary data.</text>
</comment>
<reference evidence="6" key="1">
    <citation type="journal article" date="2019" name="Int. J. Syst. Evol. Microbiol.">
        <title>The Global Catalogue of Microorganisms (GCM) 10K type strain sequencing project: providing services to taxonomists for standard genome sequencing and annotation.</title>
        <authorList>
            <consortium name="The Broad Institute Genomics Platform"/>
            <consortium name="The Broad Institute Genome Sequencing Center for Infectious Disease"/>
            <person name="Wu L."/>
            <person name="Ma J."/>
        </authorList>
    </citation>
    <scope>NUCLEOTIDE SEQUENCE [LARGE SCALE GENOMIC DNA]</scope>
    <source>
        <strain evidence="6">JCM 11445</strain>
    </source>
</reference>
<evidence type="ECO:0000256" key="2">
    <source>
        <dbReference type="ARBA" id="ARBA00022747"/>
    </source>
</evidence>
<dbReference type="InterPro" id="IPR044946">
    <property type="entry name" value="Restrct_endonuc_typeI_TRD_sf"/>
</dbReference>
<proteinExistence type="inferred from homology"/>
<feature type="domain" description="Type I restriction modification DNA specificity" evidence="4">
    <location>
        <begin position="4"/>
        <end position="77"/>
    </location>
</feature>
<dbReference type="InterPro" id="IPR000055">
    <property type="entry name" value="Restrct_endonuc_typeI_TRD"/>
</dbReference>
<dbReference type="InterPro" id="IPR052021">
    <property type="entry name" value="Type-I_RS_S_subunit"/>
</dbReference>
<evidence type="ECO:0000313" key="5">
    <source>
        <dbReference type="EMBL" id="GAA0987937.1"/>
    </source>
</evidence>
<dbReference type="CDD" id="cd17256">
    <property type="entry name" value="RMtype1_S_EcoJA65PI-TRD1-CR1_like"/>
    <property type="match status" value="1"/>
</dbReference>
<accession>A0ABP4CY59</accession>
<dbReference type="Pfam" id="PF01420">
    <property type="entry name" value="Methylase_S"/>
    <property type="match status" value="2"/>
</dbReference>
<evidence type="ECO:0000256" key="1">
    <source>
        <dbReference type="ARBA" id="ARBA00010923"/>
    </source>
</evidence>
<feature type="domain" description="Type I restriction modification DNA specificity" evidence="4">
    <location>
        <begin position="152"/>
        <end position="283"/>
    </location>
</feature>
<evidence type="ECO:0000259" key="4">
    <source>
        <dbReference type="Pfam" id="PF01420"/>
    </source>
</evidence>
<dbReference type="SUPFAM" id="SSF116734">
    <property type="entry name" value="DNA methylase specificity domain"/>
    <property type="match status" value="2"/>
</dbReference>
<keyword evidence="2" id="KW-0680">Restriction system</keyword>
<keyword evidence="3" id="KW-0238">DNA-binding</keyword>
<comment type="similarity">
    <text evidence="1">Belongs to the type-I restriction system S methylase family.</text>
</comment>
<sequence length="329" mass="36076">MADTHVTVARTLPSRVIPRFLYHWLSSQPFQDYIFAALVVGATNQIELNGDRLGDAPIPVPPLPEQRRIADFLDAEIARSTVLSALLERFSKDVNERETALLARTVNAGANTVGETLPQGWRWVPLMHLTEPLRPIMYGIVLPGPNVEHGIPIIKGGDVAANRLRADQLNRTTPEIESRYVRSRLCGGDIVIAIRGSVGEIAVVPDELTDANLTQDAARISVGPGVNRAWLQAVISSPLVTSQIEARITGATIKGINIGDLKRILIPCPPTSEQQALSTRLKRDLDLHHMLRKKVEDHTKVLTERRRALLTAAVTGQIDVTTARGVQVQ</sequence>
<evidence type="ECO:0000256" key="3">
    <source>
        <dbReference type="ARBA" id="ARBA00023125"/>
    </source>
</evidence>
<protein>
    <recommendedName>
        <fullName evidence="4">Type I restriction modification DNA specificity domain-containing protein</fullName>
    </recommendedName>
</protein>
<organism evidence="5 6">
    <name type="scientific">Streptomyces rhizosphaericus</name>
    <dbReference type="NCBI Taxonomy" id="114699"/>
    <lineage>
        <taxon>Bacteria</taxon>
        <taxon>Bacillati</taxon>
        <taxon>Actinomycetota</taxon>
        <taxon>Actinomycetes</taxon>
        <taxon>Kitasatosporales</taxon>
        <taxon>Streptomycetaceae</taxon>
        <taxon>Streptomyces</taxon>
        <taxon>Streptomyces violaceusniger group</taxon>
    </lineage>
</organism>
<dbReference type="Proteomes" id="UP001500033">
    <property type="component" value="Unassembled WGS sequence"/>
</dbReference>